<dbReference type="Proteomes" id="UP000195402">
    <property type="component" value="Unassembled WGS sequence"/>
</dbReference>
<keyword evidence="3" id="KW-0809">Transit peptide</keyword>
<protein>
    <submittedName>
        <fullName evidence="4">Mitochodrial transcription termination factor-related</fullName>
    </submittedName>
</protein>
<accession>A0A200PVM5</accession>
<name>A0A200PVM5_MACCD</name>
<sequence>MFRVLYRDLRHHITTKNPITIHFNLFGVLQNQNPHLKSISKIPESTNPPSVTVDYLVNSCGLPPETALSAAKKVRLCSTEKADSVISLFESYGLTKTHITKLISHRPRLLLYDPNENLKPKFEFLCELGISGPDIAKLITSDSAFLTLSLQNQIIPSFNFLKSYIRTNADFLAVVKRWSIIFHYNLEKVLKPNISILQVNGVPDCNISKLLITQPRSLTQNIHRFKEIVEMVKKIGFDPLSPMFSHAVRAIAGMSKSSWERKLMVYREYGWTDKDILFAFKKQPYCMIISEEKIRRGVEFFLEKLKWKPAEILFSPNLLALSLEKRIVPRCAVLKILYSKGIIRKKVNLCTVLKYAERDFLEKYVIKYQETIPEVLKAYKVGIEFAGFGEVVEVK</sequence>
<dbReference type="Pfam" id="PF02536">
    <property type="entry name" value="mTERF"/>
    <property type="match status" value="2"/>
</dbReference>
<evidence type="ECO:0000313" key="5">
    <source>
        <dbReference type="Proteomes" id="UP000195402"/>
    </source>
</evidence>
<organism evidence="4 5">
    <name type="scientific">Macleaya cordata</name>
    <name type="common">Five-seeded plume-poppy</name>
    <name type="synonym">Bocconia cordata</name>
    <dbReference type="NCBI Taxonomy" id="56857"/>
    <lineage>
        <taxon>Eukaryota</taxon>
        <taxon>Viridiplantae</taxon>
        <taxon>Streptophyta</taxon>
        <taxon>Embryophyta</taxon>
        <taxon>Tracheophyta</taxon>
        <taxon>Spermatophyta</taxon>
        <taxon>Magnoliopsida</taxon>
        <taxon>Ranunculales</taxon>
        <taxon>Papaveraceae</taxon>
        <taxon>Papaveroideae</taxon>
        <taxon>Macleaya</taxon>
    </lineage>
</organism>
<comment type="caution">
    <text evidence="4">The sequence shown here is derived from an EMBL/GenBank/DDBJ whole genome shotgun (WGS) entry which is preliminary data.</text>
</comment>
<evidence type="ECO:0000256" key="2">
    <source>
        <dbReference type="ARBA" id="ARBA00022472"/>
    </source>
</evidence>
<dbReference type="InParanoid" id="A0A200PVM5"/>
<dbReference type="EMBL" id="MVGT01003956">
    <property type="protein sequence ID" value="OVA02269.1"/>
    <property type="molecule type" value="Genomic_DNA"/>
</dbReference>
<dbReference type="PANTHER" id="PTHR13068:SF236">
    <property type="entry name" value="OS02G0749800 PROTEIN"/>
    <property type="match status" value="1"/>
</dbReference>
<reference evidence="4 5" key="1">
    <citation type="journal article" date="2017" name="Mol. Plant">
        <title>The Genome of Medicinal Plant Macleaya cordata Provides New Insights into Benzylisoquinoline Alkaloids Metabolism.</title>
        <authorList>
            <person name="Liu X."/>
            <person name="Liu Y."/>
            <person name="Huang P."/>
            <person name="Ma Y."/>
            <person name="Qing Z."/>
            <person name="Tang Q."/>
            <person name="Cao H."/>
            <person name="Cheng P."/>
            <person name="Zheng Y."/>
            <person name="Yuan Z."/>
            <person name="Zhou Y."/>
            <person name="Liu J."/>
            <person name="Tang Z."/>
            <person name="Zhuo Y."/>
            <person name="Zhang Y."/>
            <person name="Yu L."/>
            <person name="Huang J."/>
            <person name="Yang P."/>
            <person name="Peng Q."/>
            <person name="Zhang J."/>
            <person name="Jiang W."/>
            <person name="Zhang Z."/>
            <person name="Lin K."/>
            <person name="Ro D.K."/>
            <person name="Chen X."/>
            <person name="Xiong X."/>
            <person name="Shang Y."/>
            <person name="Huang S."/>
            <person name="Zeng J."/>
        </authorList>
    </citation>
    <scope>NUCLEOTIDE SEQUENCE [LARGE SCALE GENOMIC DNA]</scope>
    <source>
        <strain evidence="5">cv. BLH2017</strain>
        <tissue evidence="4">Root</tissue>
    </source>
</reference>
<dbReference type="SMART" id="SM00733">
    <property type="entry name" value="Mterf"/>
    <property type="match status" value="7"/>
</dbReference>
<dbReference type="InterPro" id="IPR038538">
    <property type="entry name" value="MTERF_sf"/>
</dbReference>
<comment type="similarity">
    <text evidence="1">Belongs to the mTERF family.</text>
</comment>
<dbReference type="PANTHER" id="PTHR13068">
    <property type="entry name" value="CGI-12 PROTEIN-RELATED"/>
    <property type="match status" value="1"/>
</dbReference>
<dbReference type="Gene3D" id="1.25.70.10">
    <property type="entry name" value="Transcription termination factor 3, mitochondrial"/>
    <property type="match status" value="1"/>
</dbReference>
<dbReference type="FunCoup" id="A0A200PVM5">
    <property type="interactions" value="340"/>
</dbReference>
<dbReference type="OrthoDB" id="637682at2759"/>
<keyword evidence="2" id="KW-0805">Transcription regulation</keyword>
<dbReference type="OMA" id="KXISNIS"/>
<keyword evidence="2" id="KW-0806">Transcription termination</keyword>
<dbReference type="GO" id="GO:0006353">
    <property type="term" value="P:DNA-templated transcription termination"/>
    <property type="evidence" value="ECO:0007669"/>
    <property type="project" value="UniProtKB-KW"/>
</dbReference>
<dbReference type="FunFam" id="1.25.70.10:FF:000001">
    <property type="entry name" value="Mitochondrial transcription termination factor-like"/>
    <property type="match status" value="1"/>
</dbReference>
<keyword evidence="2" id="KW-0804">Transcription</keyword>
<evidence type="ECO:0000256" key="3">
    <source>
        <dbReference type="ARBA" id="ARBA00022946"/>
    </source>
</evidence>
<evidence type="ECO:0000256" key="1">
    <source>
        <dbReference type="ARBA" id="ARBA00007692"/>
    </source>
</evidence>
<dbReference type="GO" id="GO:0003676">
    <property type="term" value="F:nucleic acid binding"/>
    <property type="evidence" value="ECO:0007669"/>
    <property type="project" value="InterPro"/>
</dbReference>
<dbReference type="InterPro" id="IPR003690">
    <property type="entry name" value="MTERF"/>
</dbReference>
<evidence type="ECO:0000313" key="4">
    <source>
        <dbReference type="EMBL" id="OVA02269.1"/>
    </source>
</evidence>
<gene>
    <name evidence="4" type="ORF">BVC80_9099g64</name>
</gene>
<dbReference type="AlphaFoldDB" id="A0A200PVM5"/>
<keyword evidence="5" id="KW-1185">Reference proteome</keyword>
<proteinExistence type="inferred from homology"/>